<name>A0A4S2MU64_9PEZI</name>
<dbReference type="Gene3D" id="2.60.40.790">
    <property type="match status" value="1"/>
</dbReference>
<dbReference type="InterPro" id="IPR002068">
    <property type="entry name" value="A-crystallin/Hsp20_dom"/>
</dbReference>
<dbReference type="STRING" id="341454.A0A4S2MU64"/>
<gene>
    <name evidence="5" type="ORF">EX30DRAFT_364818</name>
</gene>
<evidence type="ECO:0000313" key="5">
    <source>
        <dbReference type="EMBL" id="TGZ80026.1"/>
    </source>
</evidence>
<dbReference type="PANTHER" id="PTHR11527">
    <property type="entry name" value="HEAT-SHOCK PROTEIN 20 FAMILY MEMBER"/>
    <property type="match status" value="1"/>
</dbReference>
<feature type="domain" description="SHSP" evidence="4">
    <location>
        <begin position="42"/>
        <end position="198"/>
    </location>
</feature>
<sequence length="198" mass="22103">MPFFPRFHTPSHTSNDLFRLFDELASFPLDAASTTTSSSSTTSRRAFTPNFDVHETKDSFILEGELPGLSDKSNNLSLEFTDNNTLLIHGKIERSQTRYTDEDGKVKTIEGSEEVKTITAATEDGEKTEGKKVEEAEKKMENKPRYWVSERSIGEFSRSFSFPGLVDVEKVTASLEHGILKVVVPKKGKPAARKIAIN</sequence>
<evidence type="ECO:0000259" key="4">
    <source>
        <dbReference type="PROSITE" id="PS01031"/>
    </source>
</evidence>
<organism evidence="5 6">
    <name type="scientific">Ascodesmis nigricans</name>
    <dbReference type="NCBI Taxonomy" id="341454"/>
    <lineage>
        <taxon>Eukaryota</taxon>
        <taxon>Fungi</taxon>
        <taxon>Dikarya</taxon>
        <taxon>Ascomycota</taxon>
        <taxon>Pezizomycotina</taxon>
        <taxon>Pezizomycetes</taxon>
        <taxon>Pezizales</taxon>
        <taxon>Ascodesmidaceae</taxon>
        <taxon>Ascodesmis</taxon>
    </lineage>
</organism>
<dbReference type="SUPFAM" id="SSF49764">
    <property type="entry name" value="HSP20-like chaperones"/>
    <property type="match status" value="1"/>
</dbReference>
<keyword evidence="6" id="KW-1185">Reference proteome</keyword>
<dbReference type="Proteomes" id="UP000298138">
    <property type="component" value="Unassembled WGS sequence"/>
</dbReference>
<dbReference type="InterPro" id="IPR031107">
    <property type="entry name" value="Small_HSP"/>
</dbReference>
<dbReference type="Pfam" id="PF00011">
    <property type="entry name" value="HSP20"/>
    <property type="match status" value="1"/>
</dbReference>
<evidence type="ECO:0000256" key="2">
    <source>
        <dbReference type="PROSITE-ProRule" id="PRU00285"/>
    </source>
</evidence>
<dbReference type="AlphaFoldDB" id="A0A4S2MU64"/>
<dbReference type="OrthoDB" id="1431247at2759"/>
<dbReference type="CDD" id="cd06464">
    <property type="entry name" value="ACD_sHsps-like"/>
    <property type="match status" value="1"/>
</dbReference>
<dbReference type="PROSITE" id="PS01031">
    <property type="entry name" value="SHSP"/>
    <property type="match status" value="1"/>
</dbReference>
<protein>
    <submittedName>
        <fullName evidence="5">Heat shock protein 30</fullName>
    </submittedName>
</protein>
<evidence type="ECO:0000256" key="3">
    <source>
        <dbReference type="RuleBase" id="RU003616"/>
    </source>
</evidence>
<keyword evidence="1 5" id="KW-0346">Stress response</keyword>
<dbReference type="EMBL" id="ML220127">
    <property type="protein sequence ID" value="TGZ80026.1"/>
    <property type="molecule type" value="Genomic_DNA"/>
</dbReference>
<dbReference type="FunCoup" id="A0A4S2MU64">
    <property type="interactions" value="1004"/>
</dbReference>
<accession>A0A4S2MU64</accession>
<reference evidence="5 6" key="1">
    <citation type="submission" date="2019-04" db="EMBL/GenBank/DDBJ databases">
        <title>Comparative genomics and transcriptomics to analyze fruiting body development in filamentous ascomycetes.</title>
        <authorList>
            <consortium name="DOE Joint Genome Institute"/>
            <person name="Lutkenhaus R."/>
            <person name="Traeger S."/>
            <person name="Breuer J."/>
            <person name="Kuo A."/>
            <person name="Lipzen A."/>
            <person name="Pangilinan J."/>
            <person name="Dilworth D."/>
            <person name="Sandor L."/>
            <person name="Poggeler S."/>
            <person name="Barry K."/>
            <person name="Grigoriev I.V."/>
            <person name="Nowrousian M."/>
        </authorList>
    </citation>
    <scope>NUCLEOTIDE SEQUENCE [LARGE SCALE GENOMIC DNA]</scope>
    <source>
        <strain evidence="5 6">CBS 389.68</strain>
    </source>
</reference>
<dbReference type="InParanoid" id="A0A4S2MU64"/>
<proteinExistence type="inferred from homology"/>
<evidence type="ECO:0000313" key="6">
    <source>
        <dbReference type="Proteomes" id="UP000298138"/>
    </source>
</evidence>
<evidence type="ECO:0000256" key="1">
    <source>
        <dbReference type="ARBA" id="ARBA00023016"/>
    </source>
</evidence>
<comment type="similarity">
    <text evidence="2 3">Belongs to the small heat shock protein (HSP20) family.</text>
</comment>
<dbReference type="InterPro" id="IPR008978">
    <property type="entry name" value="HSP20-like_chaperone"/>
</dbReference>